<name>A0ABD1E949_HYPHA</name>
<accession>A0ABD1E949</accession>
<sequence>MENSPNTKAIRSDDRKLWIGNLDHRITEGYAFVTYSDSRDALKAKSLLHNKLVGQKKVVVMWAHNAQDLDTEKTPCKPCVTIPALALNKSLKKTDRSSQIQAIETKLKLMERREDELKINDSIASKPAIIQQFQFNKDKINVEKSHTRHLRYKKAYVKKK</sequence>
<dbReference type="InterPro" id="IPR035979">
    <property type="entry name" value="RBD_domain_sf"/>
</dbReference>
<evidence type="ECO:0000313" key="4">
    <source>
        <dbReference type="Proteomes" id="UP001566132"/>
    </source>
</evidence>
<dbReference type="InterPro" id="IPR012677">
    <property type="entry name" value="Nucleotide-bd_a/b_plait_sf"/>
</dbReference>
<dbReference type="EMBL" id="JBDJPC010000009">
    <property type="protein sequence ID" value="KAL1491184.1"/>
    <property type="molecule type" value="Genomic_DNA"/>
</dbReference>
<dbReference type="GO" id="GO:0003723">
    <property type="term" value="F:RNA binding"/>
    <property type="evidence" value="ECO:0007669"/>
    <property type="project" value="UniProtKB-KW"/>
</dbReference>
<proteinExistence type="predicted"/>
<organism evidence="3 4">
    <name type="scientific">Hypothenemus hampei</name>
    <name type="common">Coffee berry borer</name>
    <dbReference type="NCBI Taxonomy" id="57062"/>
    <lineage>
        <taxon>Eukaryota</taxon>
        <taxon>Metazoa</taxon>
        <taxon>Ecdysozoa</taxon>
        <taxon>Arthropoda</taxon>
        <taxon>Hexapoda</taxon>
        <taxon>Insecta</taxon>
        <taxon>Pterygota</taxon>
        <taxon>Neoptera</taxon>
        <taxon>Endopterygota</taxon>
        <taxon>Coleoptera</taxon>
        <taxon>Polyphaga</taxon>
        <taxon>Cucujiformia</taxon>
        <taxon>Curculionidae</taxon>
        <taxon>Scolytinae</taxon>
        <taxon>Hypothenemus</taxon>
    </lineage>
</organism>
<protein>
    <recommendedName>
        <fullName evidence="2">RRM domain-containing protein</fullName>
    </recommendedName>
</protein>
<dbReference type="SUPFAM" id="SSF54928">
    <property type="entry name" value="RNA-binding domain, RBD"/>
    <property type="match status" value="1"/>
</dbReference>
<gene>
    <name evidence="3" type="ORF">ABEB36_011822</name>
</gene>
<evidence type="ECO:0000313" key="3">
    <source>
        <dbReference type="EMBL" id="KAL1491184.1"/>
    </source>
</evidence>
<keyword evidence="1" id="KW-0694">RNA-binding</keyword>
<evidence type="ECO:0000259" key="2">
    <source>
        <dbReference type="Pfam" id="PF00076"/>
    </source>
</evidence>
<dbReference type="Proteomes" id="UP001566132">
    <property type="component" value="Unassembled WGS sequence"/>
</dbReference>
<comment type="caution">
    <text evidence="3">The sequence shown here is derived from an EMBL/GenBank/DDBJ whole genome shotgun (WGS) entry which is preliminary data.</text>
</comment>
<feature type="domain" description="RRM" evidence="2">
    <location>
        <begin position="27"/>
        <end position="58"/>
    </location>
</feature>
<keyword evidence="4" id="KW-1185">Reference proteome</keyword>
<dbReference type="InterPro" id="IPR000504">
    <property type="entry name" value="RRM_dom"/>
</dbReference>
<dbReference type="Gene3D" id="3.30.70.330">
    <property type="match status" value="1"/>
</dbReference>
<reference evidence="3 4" key="1">
    <citation type="submission" date="2024-05" db="EMBL/GenBank/DDBJ databases">
        <title>Genetic variation in Jamaican populations of the coffee berry borer (Hypothenemus hampei).</title>
        <authorList>
            <person name="Errbii M."/>
            <person name="Myrie A."/>
        </authorList>
    </citation>
    <scope>NUCLEOTIDE SEQUENCE [LARGE SCALE GENOMIC DNA]</scope>
    <source>
        <strain evidence="3">JA-Hopewell-2020-01-JO</strain>
        <tissue evidence="3">Whole body</tissue>
    </source>
</reference>
<dbReference type="Pfam" id="PF00076">
    <property type="entry name" value="RRM_1"/>
    <property type="match status" value="1"/>
</dbReference>
<evidence type="ECO:0000256" key="1">
    <source>
        <dbReference type="ARBA" id="ARBA00022884"/>
    </source>
</evidence>
<dbReference type="AlphaFoldDB" id="A0ABD1E949"/>